<evidence type="ECO:0000256" key="5">
    <source>
        <dbReference type="SAM" id="MobiDB-lite"/>
    </source>
</evidence>
<evidence type="ECO:0000313" key="7">
    <source>
        <dbReference type="EMBL" id="TPX76628.1"/>
    </source>
</evidence>
<feature type="domain" description="Kinesin motor" evidence="6">
    <location>
        <begin position="3"/>
        <end position="349"/>
    </location>
</feature>
<evidence type="ECO:0000256" key="1">
    <source>
        <dbReference type="ARBA" id="ARBA00023054"/>
    </source>
</evidence>
<dbReference type="GO" id="GO:0005524">
    <property type="term" value="F:ATP binding"/>
    <property type="evidence" value="ECO:0007669"/>
    <property type="project" value="UniProtKB-UniRule"/>
</dbReference>
<reference evidence="7 8" key="1">
    <citation type="journal article" date="2019" name="Sci. Rep.">
        <title>Comparative genomics of chytrid fungi reveal insights into the obligate biotrophic and pathogenic lifestyle of Synchytrium endobioticum.</title>
        <authorList>
            <person name="van de Vossenberg B.T.L.H."/>
            <person name="Warris S."/>
            <person name="Nguyen H.D.T."/>
            <person name="van Gent-Pelzer M.P.E."/>
            <person name="Joly D.L."/>
            <person name="van de Geest H.C."/>
            <person name="Bonants P.J.M."/>
            <person name="Smith D.S."/>
            <person name="Levesque C.A."/>
            <person name="van der Lee T.A.J."/>
        </authorList>
    </citation>
    <scope>NUCLEOTIDE SEQUENCE [LARGE SCALE GENOMIC DNA]</scope>
    <source>
        <strain evidence="7 8">CBS 675.73</strain>
    </source>
</reference>
<dbReference type="InterPro" id="IPR036961">
    <property type="entry name" value="Kinesin_motor_dom_sf"/>
</dbReference>
<dbReference type="EMBL" id="QEAP01000041">
    <property type="protein sequence ID" value="TPX76628.1"/>
    <property type="molecule type" value="Genomic_DNA"/>
</dbReference>
<keyword evidence="3" id="KW-0547">Nucleotide-binding</keyword>
<sequence>MDKISVVVRVRPLNERERTNAAQSGDVWALSNNPLSGGASISLRSQPQHSYTFDAVFDPRASTQNIYEQCSRDLIASCCEGINATIFAYGQTSSGKTFTMSGDANAPGIISLTITDIFDRIASSADSLNFSLKVSYLEVYNEVLIIRMTLLRPLISLSQVVNDLLSPENTNLKIHEHMTRGVHVGGLTEESATCPADVQSIISRGEANRHFGGTNMNERSSRSHTILRILIESHRKSDKRTGIRVSCLNLVDLAGSERAAHTGAEGKRLKEGGSINKSLLALATVIGKLSEKGGDRGHIPYRNSKITRILQPSLGGNARTLIIATVTPSSGFVDETISTLQFASRAKSIRNKPIVNEIVPDDILIKKYREEIVLLKTQLNQIKGSPLSRSNTSERLRGESIISSASKFEEPAFFCSDEFRQSYPYDRPASQLNLSSLPLTQIQDMREMRTQCIEMFELATRAKNDLESLKTGFVSHIAGMQARSSQETLTLKAALNESRRRLLEVRGEWEIVYSAFDADRKEHARVKALFEAESLQCNSLREQLIDAERMHALFDIERQDKESVQRELGIERSKIAAISERIQDVLIECCSNFNMETETRDEFSRLLTAICDSEANDSAFEAIVALVEGIREGEAKKVYTDLRLVFEDGRSELLEQIDHFKGLLANMREKNGGLETEIDMLRNELETAHAENRRLNAKLAQEVMDRASSETQWALQVNTETAQRTALEAKVNILEQNLTPIVMKDDSNALETSFQEAFRHFRLATGEDDTRECAERIYACFKHVMDLAASAAVASPMSCKQEEPADAKSTLETSEQLQSLVTINETQQATIFDLETRLQETLNQLHETDARNFTKLHLTLKESEERMAELAAKSNEVLSKESELVTFESEIELLKRDQTEMIQREAAEKVESAISILKQTVESLLEACCTSFQLPETIFESLKAFSESILHPDCLEANPYVRSQFLKTLERVSEIQKAAWAEGQKEETATDIVKITQELKEQSEEVRRLHRDLQLAETNLQFAAVDKASMSQSLEAAQKQITTLDSELFESKKIVSTTERKSKKLISSMKELEIQHTRVMAQLSEVEKEHRAVLERYHETQAELEVAKSSQAGFMDEAILVKLQNESAKKSEQLANLEQEYHHIVTLFQTLQTEASTVNHSLARLELEKSHAQQEAESLLERIQEQEQEIEDLRIQDEYMRGRLSIFESTSTGAQGDEGGNTLLSEVEDRRIRSEQQHADMLQTMRRLNREVLQLKRANKELKSQLGTVSNGLSEEQMKEQMQTMAQMVEGLKKRGGMNDNQAAGMNAIDLLDPEAHDLLKLELQRKSMENDELRKENKMLRMIGLNEMGKLRNAEYSISQQGRKVQQTESALLALKDKLAEKEADQQQASGSQGVDQVAIGNVDDATLDESKENESQDSTMPKSVSNKMDLNIPLAHLTNTSHPHQQLQSQLPQQSNSMRREKAASKAKQVTLDKNEAVSECKTQ</sequence>
<dbReference type="PROSITE" id="PS50067">
    <property type="entry name" value="KINESIN_MOTOR_2"/>
    <property type="match status" value="1"/>
</dbReference>
<dbReference type="PANTHER" id="PTHR47968:SF75">
    <property type="entry name" value="CENTROMERE-ASSOCIATED PROTEIN E"/>
    <property type="match status" value="1"/>
</dbReference>
<feature type="compositionally biased region" description="Polar residues" evidence="5">
    <location>
        <begin position="1418"/>
        <end position="1427"/>
    </location>
</feature>
<keyword evidence="2 3" id="KW-0505">Motor protein</keyword>
<name>A0A507FMG8_9FUNG</name>
<comment type="similarity">
    <text evidence="3">Belongs to the TRAFAC class myosin-kinesin ATPase superfamily. Kinesin family.</text>
</comment>
<dbReference type="GO" id="GO:0007018">
    <property type="term" value="P:microtubule-based movement"/>
    <property type="evidence" value="ECO:0007669"/>
    <property type="project" value="InterPro"/>
</dbReference>
<gene>
    <name evidence="7" type="ORF">CcCBS67573_g02109</name>
</gene>
<dbReference type="Pfam" id="PF00225">
    <property type="entry name" value="Kinesin"/>
    <property type="match status" value="1"/>
</dbReference>
<organism evidence="7 8">
    <name type="scientific">Chytriomyces confervae</name>
    <dbReference type="NCBI Taxonomy" id="246404"/>
    <lineage>
        <taxon>Eukaryota</taxon>
        <taxon>Fungi</taxon>
        <taxon>Fungi incertae sedis</taxon>
        <taxon>Chytridiomycota</taxon>
        <taxon>Chytridiomycota incertae sedis</taxon>
        <taxon>Chytridiomycetes</taxon>
        <taxon>Chytridiales</taxon>
        <taxon>Chytriomycetaceae</taxon>
        <taxon>Chytriomyces</taxon>
    </lineage>
</organism>
<dbReference type="CDD" id="cd01374">
    <property type="entry name" value="KISc_CENP_E"/>
    <property type="match status" value="1"/>
</dbReference>
<keyword evidence="8" id="KW-1185">Reference proteome</keyword>
<feature type="coiled-coil region" evidence="4">
    <location>
        <begin position="650"/>
        <end position="737"/>
    </location>
</feature>
<feature type="binding site" evidence="3">
    <location>
        <begin position="90"/>
        <end position="97"/>
    </location>
    <ligand>
        <name>ATP</name>
        <dbReference type="ChEBI" id="CHEBI:30616"/>
    </ligand>
</feature>
<feature type="region of interest" description="Disordered" evidence="5">
    <location>
        <begin position="1408"/>
        <end position="1427"/>
    </location>
</feature>
<dbReference type="SUPFAM" id="SSF52540">
    <property type="entry name" value="P-loop containing nucleoside triphosphate hydrolases"/>
    <property type="match status" value="1"/>
</dbReference>
<feature type="region of interest" description="Disordered" evidence="5">
    <location>
        <begin position="1437"/>
        <end position="1486"/>
    </location>
</feature>
<evidence type="ECO:0000313" key="8">
    <source>
        <dbReference type="Proteomes" id="UP000320333"/>
    </source>
</evidence>
<evidence type="ECO:0000256" key="3">
    <source>
        <dbReference type="PROSITE-ProRule" id="PRU00283"/>
    </source>
</evidence>
<evidence type="ECO:0000256" key="4">
    <source>
        <dbReference type="SAM" id="Coils"/>
    </source>
</evidence>
<dbReference type="SMART" id="SM00129">
    <property type="entry name" value="KISc"/>
    <property type="match status" value="1"/>
</dbReference>
<keyword evidence="1 4" id="KW-0175">Coiled coil</keyword>
<accession>A0A507FMG8</accession>
<feature type="coiled-coil region" evidence="4">
    <location>
        <begin position="1238"/>
        <end position="1386"/>
    </location>
</feature>
<dbReference type="PRINTS" id="PR00380">
    <property type="entry name" value="KINESINHEAVY"/>
</dbReference>
<dbReference type="GO" id="GO:0008017">
    <property type="term" value="F:microtubule binding"/>
    <property type="evidence" value="ECO:0007669"/>
    <property type="project" value="InterPro"/>
</dbReference>
<dbReference type="GO" id="GO:0003777">
    <property type="term" value="F:microtubule motor activity"/>
    <property type="evidence" value="ECO:0007669"/>
    <property type="project" value="InterPro"/>
</dbReference>
<dbReference type="InterPro" id="IPR027417">
    <property type="entry name" value="P-loop_NTPase"/>
</dbReference>
<keyword evidence="3" id="KW-0067">ATP-binding</keyword>
<evidence type="ECO:0000259" key="6">
    <source>
        <dbReference type="PROSITE" id="PS50067"/>
    </source>
</evidence>
<dbReference type="InterPro" id="IPR027640">
    <property type="entry name" value="Kinesin-like_fam"/>
</dbReference>
<dbReference type="InterPro" id="IPR001752">
    <property type="entry name" value="Kinesin_motor_dom"/>
</dbReference>
<feature type="coiled-coil region" evidence="4">
    <location>
        <begin position="985"/>
        <end position="1196"/>
    </location>
</feature>
<evidence type="ECO:0000256" key="2">
    <source>
        <dbReference type="ARBA" id="ARBA00023175"/>
    </source>
</evidence>
<comment type="caution">
    <text evidence="7">The sequence shown here is derived from an EMBL/GenBank/DDBJ whole genome shotgun (WGS) entry which is preliminary data.</text>
</comment>
<dbReference type="Gene3D" id="3.40.850.10">
    <property type="entry name" value="Kinesin motor domain"/>
    <property type="match status" value="1"/>
</dbReference>
<dbReference type="STRING" id="246404.A0A507FMG8"/>
<protein>
    <recommendedName>
        <fullName evidence="6">Kinesin motor domain-containing protein</fullName>
    </recommendedName>
</protein>
<proteinExistence type="inferred from homology"/>
<dbReference type="PANTHER" id="PTHR47968">
    <property type="entry name" value="CENTROMERE PROTEIN E"/>
    <property type="match status" value="1"/>
</dbReference>
<feature type="compositionally biased region" description="Low complexity" evidence="5">
    <location>
        <begin position="1443"/>
        <end position="1456"/>
    </location>
</feature>
<dbReference type="Proteomes" id="UP000320333">
    <property type="component" value="Unassembled WGS sequence"/>
</dbReference>
<feature type="compositionally biased region" description="Basic and acidic residues" evidence="5">
    <location>
        <begin position="1473"/>
        <end position="1486"/>
    </location>
</feature>
<dbReference type="OrthoDB" id="3176171at2759"/>